<reference evidence="1 2" key="1">
    <citation type="journal article" date="2016" name="Sci. Rep.">
        <title>Metabolic traits of an uncultured archaeal lineage -MSBL1- from brine pools of the Red Sea.</title>
        <authorList>
            <person name="Mwirichia R."/>
            <person name="Alam I."/>
            <person name="Rashid M."/>
            <person name="Vinu M."/>
            <person name="Ba-Alawi W."/>
            <person name="Anthony Kamau A."/>
            <person name="Kamanda Ngugi D."/>
            <person name="Goker M."/>
            <person name="Klenk H.P."/>
            <person name="Bajic V."/>
            <person name="Stingl U."/>
        </authorList>
    </citation>
    <scope>NUCLEOTIDE SEQUENCE [LARGE SCALE GENOMIC DNA]</scope>
    <source>
        <strain evidence="1">SCGC-AAA382A20</strain>
    </source>
</reference>
<accession>A0A133VI19</accession>
<evidence type="ECO:0000313" key="1">
    <source>
        <dbReference type="EMBL" id="KXB06081.1"/>
    </source>
</evidence>
<protein>
    <submittedName>
        <fullName evidence="1">Uncharacterized protein</fullName>
    </submittedName>
</protein>
<name>A0A133VI19_9EURY</name>
<organism evidence="1 2">
    <name type="scientific">candidate division MSBL1 archaeon SCGC-AAA382A20</name>
    <dbReference type="NCBI Taxonomy" id="1698280"/>
    <lineage>
        <taxon>Archaea</taxon>
        <taxon>Methanobacteriati</taxon>
        <taxon>Methanobacteriota</taxon>
        <taxon>candidate division MSBL1</taxon>
    </lineage>
</organism>
<comment type="caution">
    <text evidence="1">The sequence shown here is derived from an EMBL/GenBank/DDBJ whole genome shotgun (WGS) entry which is preliminary data.</text>
</comment>
<sequence length="66" mass="7113">MTAFLRFGSFPLLASTIYTVSKSKLISGFSLLCQAPTYFLGTGSSDFAPIQLPPQPKPKFGQSDLP</sequence>
<proteinExistence type="predicted"/>
<evidence type="ECO:0000313" key="2">
    <source>
        <dbReference type="Proteomes" id="UP000070263"/>
    </source>
</evidence>
<dbReference type="Proteomes" id="UP000070263">
    <property type="component" value="Unassembled WGS sequence"/>
</dbReference>
<dbReference type="AlphaFoldDB" id="A0A133VI19"/>
<dbReference type="EMBL" id="LHYE01000058">
    <property type="protein sequence ID" value="KXB06081.1"/>
    <property type="molecule type" value="Genomic_DNA"/>
</dbReference>
<gene>
    <name evidence="1" type="ORF">AKJ51_04235</name>
</gene>
<keyword evidence="2" id="KW-1185">Reference proteome</keyword>